<evidence type="ECO:0000256" key="1">
    <source>
        <dbReference type="ARBA" id="ARBA00004571"/>
    </source>
</evidence>
<evidence type="ECO:0000259" key="9">
    <source>
        <dbReference type="Pfam" id="PF07715"/>
    </source>
</evidence>
<dbReference type="Gene3D" id="2.40.170.20">
    <property type="entry name" value="TonB-dependent receptor, beta-barrel domain"/>
    <property type="match status" value="1"/>
</dbReference>
<comment type="subcellular location">
    <subcellularLocation>
        <location evidence="1 7">Cell outer membrane</location>
        <topology evidence="1 7">Multi-pass membrane protein</topology>
    </subcellularLocation>
</comment>
<dbReference type="Gene3D" id="2.60.40.1120">
    <property type="entry name" value="Carboxypeptidase-like, regulatory domain"/>
    <property type="match status" value="1"/>
</dbReference>
<dbReference type="Gene3D" id="2.170.130.10">
    <property type="entry name" value="TonB-dependent receptor, plug domain"/>
    <property type="match status" value="1"/>
</dbReference>
<dbReference type="InterPro" id="IPR008969">
    <property type="entry name" value="CarboxyPept-like_regulatory"/>
</dbReference>
<dbReference type="InterPro" id="IPR023997">
    <property type="entry name" value="TonB-dep_OMP_SusC/RagA_CS"/>
</dbReference>
<dbReference type="InterPro" id="IPR012910">
    <property type="entry name" value="Plug_dom"/>
</dbReference>
<dbReference type="SUPFAM" id="SSF49464">
    <property type="entry name" value="Carboxypeptidase regulatory domain-like"/>
    <property type="match status" value="1"/>
</dbReference>
<evidence type="ECO:0000256" key="6">
    <source>
        <dbReference type="ARBA" id="ARBA00023237"/>
    </source>
</evidence>
<dbReference type="RefSeq" id="WP_121697883.1">
    <property type="nucleotide sequence ID" value="NZ_JBCLPP010000001.1"/>
</dbReference>
<dbReference type="InterPro" id="IPR023996">
    <property type="entry name" value="TonB-dep_OMP_SusC/RagA"/>
</dbReference>
<evidence type="ECO:0000313" key="11">
    <source>
        <dbReference type="Proteomes" id="UP001565200"/>
    </source>
</evidence>
<protein>
    <submittedName>
        <fullName evidence="10">TonB-dependent receptor</fullName>
    </submittedName>
</protein>
<dbReference type="Pfam" id="PF13715">
    <property type="entry name" value="CarbopepD_reg_2"/>
    <property type="match status" value="1"/>
</dbReference>
<dbReference type="InterPro" id="IPR037066">
    <property type="entry name" value="Plug_dom_sf"/>
</dbReference>
<keyword evidence="4 7" id="KW-0812">Transmembrane</keyword>
<feature type="domain" description="TonB-dependent receptor plug" evidence="9">
    <location>
        <begin position="121"/>
        <end position="227"/>
    </location>
</feature>
<keyword evidence="10" id="KW-0675">Receptor</keyword>
<organism evidence="10 11">
    <name type="scientific">Heminiphilus faecis</name>
    <dbReference type="NCBI Taxonomy" id="2601703"/>
    <lineage>
        <taxon>Bacteria</taxon>
        <taxon>Pseudomonadati</taxon>
        <taxon>Bacteroidota</taxon>
        <taxon>Bacteroidia</taxon>
        <taxon>Bacteroidales</taxon>
        <taxon>Muribaculaceae</taxon>
        <taxon>Heminiphilus</taxon>
    </lineage>
</organism>
<dbReference type="Pfam" id="PF07715">
    <property type="entry name" value="Plug"/>
    <property type="match status" value="1"/>
</dbReference>
<proteinExistence type="inferred from homology"/>
<evidence type="ECO:0000256" key="5">
    <source>
        <dbReference type="ARBA" id="ARBA00023136"/>
    </source>
</evidence>
<evidence type="ECO:0000313" key="10">
    <source>
        <dbReference type="EMBL" id="MEY8244077.1"/>
    </source>
</evidence>
<dbReference type="InterPro" id="IPR036942">
    <property type="entry name" value="Beta-barrel_TonB_sf"/>
</dbReference>
<name>A0ABV4CSU5_9BACT</name>
<sequence>MENVKKVFRCISLLLLFVVLGAMSAYAETIRGTVVDDTGEPLIGATVTLKGGNGVATATDIDGNYVLQVANPKTAVLVFSYIGMLPKEVKVEGRSKVDVTLVTNTQQLEEVVVVGYGQQKKASVVGAITQATGEALERAAGVHDISAALTGNLPGVVTVQSSGMPGDESAKITIRGASSWNNSDPLVLVDGIERDMSSVDVSSVKSISVLKDASATAVYGVKGANGVVLITTKRGEEGRAKIDVGFTATLKGVSKLPNKADSYDALAALNKAVVHELAVLPTSWTHMTPHAVLYKYRNPANLEEFERYPNVDWQDELFKKHAMAYNGNVSISGGTKFVRYFAVIDFVHEGDLFRKIDSGRGYTANFDYNRINARSNLDFTITPTTVFKVNIAGSSGQRNSSTPDSGGTSFDQSNWQNQQIWAGVYNVAPDAFRPVYSDGTYGYDPLHMNISNSVEKLATGGAFKSTTTRVNTDFVLEQDLAFITKGLNFRGMISWDNRFVESQRGVNDLWNGPLHKWIDPKTGIAQIKEPKDNVTGFEYSPGNWSLLNGQVQDHMTIRNLNYQLQLNWNREFGRHNVGLTGVWTRQETAVGNMIPIHREDWVFRATYNFADRYFVEYNGAYNGSEKFGKGYRFGFFNSGAIGWRPSQEKFWSNLGLNNWWEELKIRASYGEIGDDSGDRFLYMDQWAYGGNTNMSVSGFSDPQGSTYPNGSIYQYYRLTVLGNPDAHWEKVKKMNLGIDFSFLNNTIAGTVEIFKDKRNDILIRGGDRSIPTYFGQTPPTANLGKAEAKGYEFELRFNKNITRDIRIWANASMTHAANKIIFREDPELKPAYQKQAGYGIGQTHAYINGGFLNSFDELIGAPSHDVNNETRLPGDYYIVDFNGDGIVDVQDNAPYGYTGTPENTYNATIGFDYKGFSCFVQFYGVTGVTRDVGLVSFSGNSHNVYNLGDWWNGTDLSGDVIIPRYYSQVSSYSNGTQYLYDGSYVRLKNAEIAYTWTGGWVKKLGIDFLKVYLNGNNLWLWTRMPDDRESNFAGGAGSGAYPTMRRFNLGIKFNL</sequence>
<dbReference type="SUPFAM" id="SSF56935">
    <property type="entry name" value="Porins"/>
    <property type="match status" value="1"/>
</dbReference>
<evidence type="ECO:0000256" key="7">
    <source>
        <dbReference type="PROSITE-ProRule" id="PRU01360"/>
    </source>
</evidence>
<dbReference type="PROSITE" id="PS52016">
    <property type="entry name" value="TONB_DEPENDENT_REC_3"/>
    <property type="match status" value="1"/>
</dbReference>
<evidence type="ECO:0000256" key="8">
    <source>
        <dbReference type="SAM" id="SignalP"/>
    </source>
</evidence>
<evidence type="ECO:0000256" key="4">
    <source>
        <dbReference type="ARBA" id="ARBA00022692"/>
    </source>
</evidence>
<comment type="caution">
    <text evidence="10">The sequence shown here is derived from an EMBL/GenBank/DDBJ whole genome shotgun (WGS) entry which is preliminary data.</text>
</comment>
<keyword evidence="2 7" id="KW-0813">Transport</keyword>
<evidence type="ECO:0000256" key="2">
    <source>
        <dbReference type="ARBA" id="ARBA00022448"/>
    </source>
</evidence>
<keyword evidence="5 7" id="KW-0472">Membrane</keyword>
<evidence type="ECO:0000256" key="3">
    <source>
        <dbReference type="ARBA" id="ARBA00022452"/>
    </source>
</evidence>
<comment type="similarity">
    <text evidence="7">Belongs to the TonB-dependent receptor family.</text>
</comment>
<feature type="chain" id="PRO_5046475811" evidence="8">
    <location>
        <begin position="28"/>
        <end position="1055"/>
    </location>
</feature>
<reference evidence="10 11" key="1">
    <citation type="submission" date="2024-03" db="EMBL/GenBank/DDBJ databases">
        <title>Mouse gut bacterial collection (mGBC) of GemPharmatech.</title>
        <authorList>
            <person name="He Y."/>
            <person name="Dong L."/>
            <person name="Wu D."/>
            <person name="Gao X."/>
            <person name="Lin Z."/>
        </authorList>
    </citation>
    <scope>NUCLEOTIDE SEQUENCE [LARGE SCALE GENOMIC DNA]</scope>
    <source>
        <strain evidence="10 11">54-13</strain>
    </source>
</reference>
<keyword evidence="11" id="KW-1185">Reference proteome</keyword>
<dbReference type="InterPro" id="IPR039426">
    <property type="entry name" value="TonB-dep_rcpt-like"/>
</dbReference>
<gene>
    <name evidence="10" type="ORF">AAK873_00425</name>
</gene>
<keyword evidence="6 7" id="KW-0998">Cell outer membrane</keyword>
<dbReference type="EMBL" id="JBCLPP010000001">
    <property type="protein sequence ID" value="MEY8244077.1"/>
    <property type="molecule type" value="Genomic_DNA"/>
</dbReference>
<keyword evidence="8" id="KW-0732">Signal</keyword>
<feature type="signal peptide" evidence="8">
    <location>
        <begin position="1"/>
        <end position="27"/>
    </location>
</feature>
<dbReference type="NCBIfam" id="TIGR04056">
    <property type="entry name" value="OMP_RagA_SusC"/>
    <property type="match status" value="1"/>
</dbReference>
<accession>A0ABV4CSU5</accession>
<keyword evidence="3 7" id="KW-1134">Transmembrane beta strand</keyword>
<dbReference type="NCBIfam" id="TIGR04057">
    <property type="entry name" value="SusC_RagA_signa"/>
    <property type="match status" value="1"/>
</dbReference>
<dbReference type="Proteomes" id="UP001565200">
    <property type="component" value="Unassembled WGS sequence"/>
</dbReference>